<dbReference type="EMBL" id="AP018664">
    <property type="protein sequence ID" value="BBD99050.1"/>
    <property type="molecule type" value="Genomic_DNA"/>
</dbReference>
<protein>
    <recommendedName>
        <fullName evidence="3">DUF3168 domain-containing protein</fullName>
    </recommendedName>
</protein>
<dbReference type="RefSeq" id="WP_066700984.1">
    <property type="nucleotide sequence ID" value="NZ_AP018664.1"/>
</dbReference>
<name>A0A494WDT9_9SPHN</name>
<evidence type="ECO:0000313" key="2">
    <source>
        <dbReference type="Proteomes" id="UP000279959"/>
    </source>
</evidence>
<evidence type="ECO:0000313" key="1">
    <source>
        <dbReference type="EMBL" id="BBD99050.1"/>
    </source>
</evidence>
<dbReference type="Proteomes" id="UP000279959">
    <property type="component" value="Chromosome"/>
</dbReference>
<proteinExistence type="predicted"/>
<dbReference type="AlphaFoldDB" id="A0A494WDT9"/>
<organism evidence="1 2">
    <name type="scientific">Sphingobium amiense</name>
    <dbReference type="NCBI Taxonomy" id="135719"/>
    <lineage>
        <taxon>Bacteria</taxon>
        <taxon>Pseudomonadati</taxon>
        <taxon>Pseudomonadota</taxon>
        <taxon>Alphaproteobacteria</taxon>
        <taxon>Sphingomonadales</taxon>
        <taxon>Sphingomonadaceae</taxon>
        <taxon>Sphingobium</taxon>
    </lineage>
</organism>
<accession>A0A494WDT9</accession>
<gene>
    <name evidence="1" type="ORF">SAMIE_1025510</name>
</gene>
<reference evidence="1 2" key="1">
    <citation type="submission" date="2018-05" db="EMBL/GenBank/DDBJ databases">
        <title>Complete Genome Sequence of the Nonylphenol-Degrading Bacterium Sphingobium amiense DSM 16289T.</title>
        <authorList>
            <person name="Ootsuka M."/>
            <person name="Nishizawa T."/>
            <person name="Ohta H."/>
        </authorList>
    </citation>
    <scope>NUCLEOTIDE SEQUENCE [LARGE SCALE GENOMIC DNA]</scope>
    <source>
        <strain evidence="1 2">DSM 16289</strain>
    </source>
</reference>
<evidence type="ECO:0008006" key="3">
    <source>
        <dbReference type="Google" id="ProtNLM"/>
    </source>
</evidence>
<dbReference type="KEGG" id="sami:SAMIE_1025510"/>
<keyword evidence="2" id="KW-1185">Reference proteome</keyword>
<sequence length="123" mass="13418">MTRVVPQSGSANLVRNKAIGPRGSDPLSRLLAHLIVRGGRTTEIERATSRPWASALFEGRRHIVRLRLHGPNAAERAAAYHEGIESAEFALPGHFVADIQVDASGQDQYGPWVEISALTIADW</sequence>